<feature type="compositionally biased region" description="Acidic residues" evidence="1">
    <location>
        <begin position="61"/>
        <end position="90"/>
    </location>
</feature>
<gene>
    <name evidence="2" type="ORF">CK820_G0011159</name>
</gene>
<accession>A0A2J8NGW8</accession>
<name>A0A2J8NGW8_PANTR</name>
<reference evidence="2 3" key="1">
    <citation type="submission" date="2017-12" db="EMBL/GenBank/DDBJ databases">
        <title>High-resolution comparative analysis of great ape genomes.</title>
        <authorList>
            <person name="Pollen A."/>
            <person name="Hastie A."/>
            <person name="Hormozdiari F."/>
            <person name="Dougherty M."/>
            <person name="Liu R."/>
            <person name="Chaisson M."/>
            <person name="Hoppe E."/>
            <person name="Hill C."/>
            <person name="Pang A."/>
            <person name="Hillier L."/>
            <person name="Baker C."/>
            <person name="Armstrong J."/>
            <person name="Shendure J."/>
            <person name="Paten B."/>
            <person name="Wilson R."/>
            <person name="Chao H."/>
            <person name="Schneider V."/>
            <person name="Ventura M."/>
            <person name="Kronenberg Z."/>
            <person name="Murali S."/>
            <person name="Gordon D."/>
            <person name="Cantsilieris S."/>
            <person name="Munson K."/>
            <person name="Nelson B."/>
            <person name="Raja A."/>
            <person name="Underwood J."/>
            <person name="Diekhans M."/>
            <person name="Fiddes I."/>
            <person name="Haussler D."/>
            <person name="Eichler E."/>
        </authorList>
    </citation>
    <scope>NUCLEOTIDE SEQUENCE [LARGE SCALE GENOMIC DNA]</scope>
    <source>
        <strain evidence="2">Yerkes chimp pedigree #C0471</strain>
    </source>
</reference>
<comment type="caution">
    <text evidence="2">The sequence shown here is derived from an EMBL/GenBank/DDBJ whole genome shotgun (WGS) entry which is preliminary data.</text>
</comment>
<dbReference type="InterPro" id="IPR029386">
    <property type="entry name" value="TMEM169"/>
</dbReference>
<evidence type="ECO:0000256" key="1">
    <source>
        <dbReference type="SAM" id="MobiDB-lite"/>
    </source>
</evidence>
<evidence type="ECO:0000313" key="3">
    <source>
        <dbReference type="Proteomes" id="UP000236370"/>
    </source>
</evidence>
<dbReference type="Proteomes" id="UP000236370">
    <property type="component" value="Unassembled WGS sequence"/>
</dbReference>
<evidence type="ECO:0000313" key="2">
    <source>
        <dbReference type="EMBL" id="PNI71013.1"/>
    </source>
</evidence>
<dbReference type="EMBL" id="NBAG03000230">
    <property type="protein sequence ID" value="PNI71013.1"/>
    <property type="molecule type" value="Genomic_DNA"/>
</dbReference>
<dbReference type="PANTHER" id="PTHR31777:SF0">
    <property type="entry name" value="TRANSMEMBRANE PROTEIN 169"/>
    <property type="match status" value="1"/>
</dbReference>
<proteinExistence type="predicted"/>
<organism evidence="2 3">
    <name type="scientific">Pan troglodytes</name>
    <name type="common">Chimpanzee</name>
    <dbReference type="NCBI Taxonomy" id="9598"/>
    <lineage>
        <taxon>Eukaryota</taxon>
        <taxon>Metazoa</taxon>
        <taxon>Chordata</taxon>
        <taxon>Craniata</taxon>
        <taxon>Vertebrata</taxon>
        <taxon>Euteleostomi</taxon>
        <taxon>Mammalia</taxon>
        <taxon>Eutheria</taxon>
        <taxon>Euarchontoglires</taxon>
        <taxon>Primates</taxon>
        <taxon>Haplorrhini</taxon>
        <taxon>Catarrhini</taxon>
        <taxon>Hominidae</taxon>
        <taxon>Pan</taxon>
    </lineage>
</organism>
<feature type="non-terminal residue" evidence="2">
    <location>
        <position position="116"/>
    </location>
</feature>
<dbReference type="AlphaFoldDB" id="A0A2J8NGW8"/>
<feature type="region of interest" description="Disordered" evidence="1">
    <location>
        <begin position="1"/>
        <end position="90"/>
    </location>
</feature>
<sequence>MEEPTAVEGQVQLPSPHQGSLRKAVAAALALDGESTMGHRKKKRKESRPESIIIYRSDNEKTDEEPGESEGGDQPKEEEGDDFLDYPVDDDMWNLPLDSRYVTLTGTITRGKKKGQ</sequence>
<protein>
    <submittedName>
        <fullName evidence="2">TMEM169 isoform 5</fullName>
    </submittedName>
</protein>
<dbReference type="PANTHER" id="PTHR31777">
    <property type="entry name" value="TRANSMEMBRANE PROTEIN 169"/>
    <property type="match status" value="1"/>
</dbReference>